<organism evidence="4 5">
    <name type="scientific">Arthrobacter woluwensis</name>
    <dbReference type="NCBI Taxonomy" id="156980"/>
    <lineage>
        <taxon>Bacteria</taxon>
        <taxon>Bacillati</taxon>
        <taxon>Actinomycetota</taxon>
        <taxon>Actinomycetes</taxon>
        <taxon>Micrococcales</taxon>
        <taxon>Micrococcaceae</taxon>
        <taxon>Arthrobacter</taxon>
    </lineage>
</organism>
<evidence type="ECO:0000313" key="4">
    <source>
        <dbReference type="EMBL" id="SEB70626.1"/>
    </source>
</evidence>
<proteinExistence type="predicted"/>
<sequence>MRTGSVAVCTVALTLSALVAGPAARALEEPPPSVSPSVGVTPAPSPDPSLEPSPDSTVTSAPEPRAILPGSVKLEGSPASGRSIQAVVADWEPDVAVSFQWLRNGVPVDGATSASHLITAADAGVTLNVRVTGAREGSESVHVMSGPLMVPDQLSGSTPTIAGSAVQGGTVTALAGAWPAGATLSYQWLRNGTDIAGATQPTYVLTAADGGQKVSVRVTGTLAGHLDAVRTSAQVLVLRTLTTAAPKLTGTVKVGSVLTAQPGAWVAGTSFTYQWLRNGAPIAGAVAAGYKLGPSDAARTIAVRVTGTKAGYAPASRASGAVTVPRVLAAAVPTYTGKALLGTVLAAKNGAWTAGTTFRYQWYRNGAAIAGGTRSTYTLASADLGARLTLRVSGSKAGYSPETRLSGKSGVIRRPAPVLWRQNDPRWANIRVGIALLGPSGCVPTATAMALWSEGIKTSPYGVAVTMNRLGDYNRTVSGAGSRSIVAAARYYGVKATPITNVAALRASLKSGHSVVALMRGPGSITWPGTTHAITLSGYSANGSTYVRNPYAGTVNDWYHTDTLWFYQSLDSFDRNAGAVFWQIG</sequence>
<evidence type="ECO:0000259" key="3">
    <source>
        <dbReference type="Pfam" id="PF13529"/>
    </source>
</evidence>
<accession>A0A1H4LJC9</accession>
<reference evidence="4 5" key="1">
    <citation type="submission" date="2016-10" db="EMBL/GenBank/DDBJ databases">
        <authorList>
            <person name="de Groot N.N."/>
        </authorList>
    </citation>
    <scope>NUCLEOTIDE SEQUENCE [LARGE SCALE GENOMIC DNA]</scope>
    <source>
        <strain evidence="4 5">DSM 10495</strain>
    </source>
</reference>
<dbReference type="InterPro" id="IPR039564">
    <property type="entry name" value="Peptidase_C39-like"/>
</dbReference>
<keyword evidence="2" id="KW-0732">Signal</keyword>
<feature type="domain" description="Peptidase C39-like" evidence="3">
    <location>
        <begin position="425"/>
        <end position="551"/>
    </location>
</feature>
<dbReference type="Pfam" id="PF13529">
    <property type="entry name" value="Peptidase_C39_2"/>
    <property type="match status" value="1"/>
</dbReference>
<dbReference type="STRING" id="156980.SAMN04489745_1022"/>
<feature type="region of interest" description="Disordered" evidence="1">
    <location>
        <begin position="25"/>
        <end position="64"/>
    </location>
</feature>
<feature type="signal peptide" evidence="2">
    <location>
        <begin position="1"/>
        <end position="25"/>
    </location>
</feature>
<keyword evidence="5" id="KW-1185">Reference proteome</keyword>
<dbReference type="EMBL" id="FNSN01000003">
    <property type="protein sequence ID" value="SEB70626.1"/>
    <property type="molecule type" value="Genomic_DNA"/>
</dbReference>
<evidence type="ECO:0000256" key="2">
    <source>
        <dbReference type="SAM" id="SignalP"/>
    </source>
</evidence>
<protein>
    <submittedName>
        <fullName evidence="4">Peptidase_C39 like family protein</fullName>
    </submittedName>
</protein>
<dbReference type="Gene3D" id="2.60.40.2700">
    <property type="match status" value="4"/>
</dbReference>
<evidence type="ECO:0000256" key="1">
    <source>
        <dbReference type="SAM" id="MobiDB-lite"/>
    </source>
</evidence>
<dbReference type="Proteomes" id="UP000182652">
    <property type="component" value="Unassembled WGS sequence"/>
</dbReference>
<feature type="chain" id="PRO_5039706497" evidence="2">
    <location>
        <begin position="26"/>
        <end position="585"/>
    </location>
</feature>
<evidence type="ECO:0000313" key="5">
    <source>
        <dbReference type="Proteomes" id="UP000182652"/>
    </source>
</evidence>
<dbReference type="Gene3D" id="3.90.70.10">
    <property type="entry name" value="Cysteine proteinases"/>
    <property type="match status" value="1"/>
</dbReference>
<dbReference type="RefSeq" id="WP_074784039.1">
    <property type="nucleotide sequence ID" value="NZ_FNSN01000003.1"/>
</dbReference>
<dbReference type="AlphaFoldDB" id="A0A1H4LJC9"/>
<name>A0A1H4LJC9_9MICC</name>
<gene>
    <name evidence="4" type="ORF">SAMN04489745_1022</name>
</gene>